<reference evidence="6" key="1">
    <citation type="submission" date="2021-01" db="EMBL/GenBank/DDBJ databases">
        <authorList>
            <person name="Corre E."/>
            <person name="Pelletier E."/>
            <person name="Niang G."/>
            <person name="Scheremetjew M."/>
            <person name="Finn R."/>
            <person name="Kale V."/>
            <person name="Holt S."/>
            <person name="Cochrane G."/>
            <person name="Meng A."/>
            <person name="Brown T."/>
            <person name="Cohen L."/>
        </authorList>
    </citation>
    <scope>NUCLEOTIDE SEQUENCE</scope>
    <source>
        <strain evidence="6">SAG 11-49</strain>
    </source>
</reference>
<protein>
    <submittedName>
        <fullName evidence="6">Uncharacterized protein</fullName>
    </submittedName>
</protein>
<dbReference type="GO" id="GO:0005363">
    <property type="term" value="F:maltose transmembrane transporter activity"/>
    <property type="evidence" value="ECO:0007669"/>
    <property type="project" value="TreeGrafter"/>
</dbReference>
<feature type="transmembrane region" description="Helical" evidence="5">
    <location>
        <begin position="186"/>
        <end position="207"/>
    </location>
</feature>
<dbReference type="AlphaFoldDB" id="A0A7S0R6B0"/>
<dbReference type="GO" id="GO:0009941">
    <property type="term" value="C:chloroplast envelope"/>
    <property type="evidence" value="ECO:0007669"/>
    <property type="project" value="TreeGrafter"/>
</dbReference>
<keyword evidence="3 5" id="KW-1133">Transmembrane helix</keyword>
<dbReference type="GO" id="GO:0016020">
    <property type="term" value="C:membrane"/>
    <property type="evidence" value="ECO:0007669"/>
    <property type="project" value="UniProtKB-SubCell"/>
</dbReference>
<organism evidence="6">
    <name type="scientific">Chlamydomonas leiostraca</name>
    <dbReference type="NCBI Taxonomy" id="1034604"/>
    <lineage>
        <taxon>Eukaryota</taxon>
        <taxon>Viridiplantae</taxon>
        <taxon>Chlorophyta</taxon>
        <taxon>core chlorophytes</taxon>
        <taxon>Chlorophyceae</taxon>
        <taxon>CS clade</taxon>
        <taxon>Chlamydomonadales</taxon>
        <taxon>Chlamydomonadaceae</taxon>
        <taxon>Chlamydomonas</taxon>
    </lineage>
</organism>
<sequence>MTPIPQLLGHSRLAQRSPSWVPKHPHMRNLLGRRRTLCAATKANDNPEYASWNKLTDRLVGSASIPFSILVLPQVFQNFVNMSNGNPQALSIISWEGYLSALLGNTLMCSHFADRGEASAVNVQLVGIANNMLVLAQMAFASFMPVPIFAAVAAVVGTAVAISIARAQGALKADSDSSGSLGPWRLWQLFSGVFGLAVVPQVLYNVLYPGNPTPAPGLTALAVAAVYFGVIARGPGQAKLVAGLPGWASTLLFALSPLPQLVRNFIDACSLEGLSVGTMLLALAGNALMVPRALLVRDVVWLAGTVWACVAGWGQLLSMFMRESPTTGLRFVSPPIFYAVSAVMAAYFVYVLAKDARVRTHSSNSTDKGGPSPAPSAAG</sequence>
<evidence type="ECO:0000256" key="4">
    <source>
        <dbReference type="ARBA" id="ARBA00023136"/>
    </source>
</evidence>
<evidence type="ECO:0000256" key="1">
    <source>
        <dbReference type="ARBA" id="ARBA00004141"/>
    </source>
</evidence>
<keyword evidence="4 5" id="KW-0472">Membrane</keyword>
<dbReference type="PANTHER" id="PTHR34809">
    <property type="entry name" value="MALTOSE EXCESS PROTEIN 1, CHLOROPLASTIC-RELATED"/>
    <property type="match status" value="1"/>
</dbReference>
<dbReference type="InterPro" id="IPR006603">
    <property type="entry name" value="PQ-loop_rpt"/>
</dbReference>
<feature type="transmembrane region" description="Helical" evidence="5">
    <location>
        <begin position="213"/>
        <end position="233"/>
    </location>
</feature>
<dbReference type="Gene3D" id="1.20.1280.290">
    <property type="match status" value="1"/>
</dbReference>
<evidence type="ECO:0000256" key="3">
    <source>
        <dbReference type="ARBA" id="ARBA00022989"/>
    </source>
</evidence>
<gene>
    <name evidence="6" type="ORF">CLEI1391_LOCUS2973</name>
</gene>
<evidence type="ECO:0000313" key="6">
    <source>
        <dbReference type="EMBL" id="CAD8668263.1"/>
    </source>
</evidence>
<accession>A0A7S0R6B0</accession>
<feature type="transmembrane region" description="Helical" evidence="5">
    <location>
        <begin position="299"/>
        <end position="316"/>
    </location>
</feature>
<feature type="transmembrane region" description="Helical" evidence="5">
    <location>
        <begin position="240"/>
        <end position="259"/>
    </location>
</feature>
<dbReference type="EMBL" id="HBFB01005308">
    <property type="protein sequence ID" value="CAD8668263.1"/>
    <property type="molecule type" value="Transcribed_RNA"/>
</dbReference>
<dbReference type="PANTHER" id="PTHR34809:SF1">
    <property type="entry name" value="MALTOSE EXCESS PROTEIN 1, CHLOROPLASTIC-RELATED"/>
    <property type="match status" value="1"/>
</dbReference>
<evidence type="ECO:0000256" key="2">
    <source>
        <dbReference type="ARBA" id="ARBA00022692"/>
    </source>
</evidence>
<dbReference type="Pfam" id="PF04193">
    <property type="entry name" value="PQ-loop"/>
    <property type="match status" value="1"/>
</dbReference>
<dbReference type="InterPro" id="IPR034628">
    <property type="entry name" value="MEX1/MEX1-like"/>
</dbReference>
<proteinExistence type="predicted"/>
<comment type="subcellular location">
    <subcellularLocation>
        <location evidence="1">Membrane</location>
        <topology evidence="1">Multi-pass membrane protein</topology>
    </subcellularLocation>
</comment>
<evidence type="ECO:0000256" key="5">
    <source>
        <dbReference type="SAM" id="Phobius"/>
    </source>
</evidence>
<feature type="transmembrane region" description="Helical" evidence="5">
    <location>
        <begin position="265"/>
        <end position="287"/>
    </location>
</feature>
<name>A0A7S0R6B0_9CHLO</name>
<feature type="transmembrane region" description="Helical" evidence="5">
    <location>
        <begin position="336"/>
        <end position="353"/>
    </location>
</feature>
<feature type="transmembrane region" description="Helical" evidence="5">
    <location>
        <begin position="146"/>
        <end position="165"/>
    </location>
</feature>
<keyword evidence="2 5" id="KW-0812">Transmembrane</keyword>